<sequence>MQYAAQQAVPQQMYYTSTGAQAIYQAGGQSYVLASAAPTPGSVTTTGAP</sequence>
<dbReference type="EMBL" id="CAJOBP010012130">
    <property type="protein sequence ID" value="CAF4569650.1"/>
    <property type="molecule type" value="Genomic_DNA"/>
</dbReference>
<keyword evidence="2" id="KW-1185">Reference proteome</keyword>
<evidence type="ECO:0000313" key="1">
    <source>
        <dbReference type="EMBL" id="CAF4569650.1"/>
    </source>
</evidence>
<organism evidence="1 2">
    <name type="scientific">Rotaria socialis</name>
    <dbReference type="NCBI Taxonomy" id="392032"/>
    <lineage>
        <taxon>Eukaryota</taxon>
        <taxon>Metazoa</taxon>
        <taxon>Spiralia</taxon>
        <taxon>Gnathifera</taxon>
        <taxon>Rotifera</taxon>
        <taxon>Eurotatoria</taxon>
        <taxon>Bdelloidea</taxon>
        <taxon>Philodinida</taxon>
        <taxon>Philodinidae</taxon>
        <taxon>Rotaria</taxon>
    </lineage>
</organism>
<evidence type="ECO:0000313" key="2">
    <source>
        <dbReference type="Proteomes" id="UP000663873"/>
    </source>
</evidence>
<gene>
    <name evidence="1" type="ORF">UJA718_LOCUS30258</name>
</gene>
<feature type="non-terminal residue" evidence="1">
    <location>
        <position position="49"/>
    </location>
</feature>
<dbReference type="Proteomes" id="UP000663873">
    <property type="component" value="Unassembled WGS sequence"/>
</dbReference>
<comment type="caution">
    <text evidence="1">The sequence shown here is derived from an EMBL/GenBank/DDBJ whole genome shotgun (WGS) entry which is preliminary data.</text>
</comment>
<name>A0A820ZR43_9BILA</name>
<dbReference type="AlphaFoldDB" id="A0A820ZR43"/>
<reference evidence="1" key="1">
    <citation type="submission" date="2021-02" db="EMBL/GenBank/DDBJ databases">
        <authorList>
            <person name="Nowell W R."/>
        </authorList>
    </citation>
    <scope>NUCLEOTIDE SEQUENCE</scope>
</reference>
<proteinExistence type="predicted"/>
<accession>A0A820ZR43</accession>
<protein>
    <submittedName>
        <fullName evidence="1">Uncharacterized protein</fullName>
    </submittedName>
</protein>